<accession>A0ACA9P329</accession>
<proteinExistence type="predicted"/>
<feature type="non-terminal residue" evidence="1">
    <location>
        <position position="1"/>
    </location>
</feature>
<evidence type="ECO:0000313" key="1">
    <source>
        <dbReference type="EMBL" id="CAG8687135.1"/>
    </source>
</evidence>
<protein>
    <submittedName>
        <fullName evidence="1">15092_t:CDS:1</fullName>
    </submittedName>
</protein>
<gene>
    <name evidence="1" type="ORF">SPELUC_LOCUS10551</name>
</gene>
<dbReference type="EMBL" id="CAJVPW010019941">
    <property type="protein sequence ID" value="CAG8687135.1"/>
    <property type="molecule type" value="Genomic_DNA"/>
</dbReference>
<evidence type="ECO:0000313" key="2">
    <source>
        <dbReference type="Proteomes" id="UP000789366"/>
    </source>
</evidence>
<sequence length="76" mass="8432">LLPPLVFPRVHFVAGIAKLKLQQFVHQVVCDFTMFQISRVPPLSPLFPPPPPSRQKVTSSTSEVVSTSRDLACALY</sequence>
<name>A0ACA9P329_9GLOM</name>
<keyword evidence="2" id="KW-1185">Reference proteome</keyword>
<dbReference type="Proteomes" id="UP000789366">
    <property type="component" value="Unassembled WGS sequence"/>
</dbReference>
<organism evidence="1 2">
    <name type="scientific">Cetraspora pellucida</name>
    <dbReference type="NCBI Taxonomy" id="1433469"/>
    <lineage>
        <taxon>Eukaryota</taxon>
        <taxon>Fungi</taxon>
        <taxon>Fungi incertae sedis</taxon>
        <taxon>Mucoromycota</taxon>
        <taxon>Glomeromycotina</taxon>
        <taxon>Glomeromycetes</taxon>
        <taxon>Diversisporales</taxon>
        <taxon>Gigasporaceae</taxon>
        <taxon>Cetraspora</taxon>
    </lineage>
</organism>
<comment type="caution">
    <text evidence="1">The sequence shown here is derived from an EMBL/GenBank/DDBJ whole genome shotgun (WGS) entry which is preliminary data.</text>
</comment>
<reference evidence="1" key="1">
    <citation type="submission" date="2021-06" db="EMBL/GenBank/DDBJ databases">
        <authorList>
            <person name="Kallberg Y."/>
            <person name="Tangrot J."/>
            <person name="Rosling A."/>
        </authorList>
    </citation>
    <scope>NUCLEOTIDE SEQUENCE</scope>
    <source>
        <strain evidence="1">28 12/20/2015</strain>
    </source>
</reference>